<dbReference type="Pfam" id="PF14559">
    <property type="entry name" value="TPR_19"/>
    <property type="match status" value="1"/>
</dbReference>
<organism evidence="3 4">
    <name type="scientific">Salinisphaera hydrothermalis (strain C41B8)</name>
    <dbReference type="NCBI Taxonomy" id="1304275"/>
    <lineage>
        <taxon>Bacteria</taxon>
        <taxon>Pseudomonadati</taxon>
        <taxon>Pseudomonadota</taxon>
        <taxon>Gammaproteobacteria</taxon>
        <taxon>Salinisphaerales</taxon>
        <taxon>Salinisphaeraceae</taxon>
        <taxon>Salinisphaera</taxon>
    </lineage>
</organism>
<sequence>MPDHSASGHDPTTETSSPQALFDEVCDLLQRGDPRANNLLSRLQAYPQHAQGWLQLGRVLTRLEQSGAAMVAFDQALAACQAPLAAALEKADLMIASGQPADAARWLAEIQQRGNDDVRLTHRLGRAHYAAGNLEAAHAALQAAVDQAPDFAEAWFHLGLVEQDLDRPAAAATAYGKALSARPGMFEAALNLGISLQDTGAMEPAMDAYAQAVRIEPGCFNRVAQALTSASTGRLWLDPNALRRSLAART</sequence>
<evidence type="ECO:0000313" key="3">
    <source>
        <dbReference type="EMBL" id="KEZ76849.1"/>
    </source>
</evidence>
<dbReference type="Pfam" id="PF13181">
    <property type="entry name" value="TPR_8"/>
    <property type="match status" value="1"/>
</dbReference>
<dbReference type="PROSITE" id="PS50005">
    <property type="entry name" value="TPR"/>
    <property type="match status" value="2"/>
</dbReference>
<dbReference type="SMART" id="SM00028">
    <property type="entry name" value="TPR"/>
    <property type="match status" value="4"/>
</dbReference>
<dbReference type="eggNOG" id="COG0457">
    <property type="taxonomic scope" value="Bacteria"/>
</dbReference>
<accession>A0A084IJG5</accession>
<dbReference type="PANTHER" id="PTHR44216">
    <property type="entry name" value="PROTEIN O-MANNOSYL-TRANSFERASE TMTC2"/>
    <property type="match status" value="1"/>
</dbReference>
<dbReference type="STRING" id="1304275.C41B8_12865"/>
<dbReference type="GO" id="GO:0000030">
    <property type="term" value="F:mannosyltransferase activity"/>
    <property type="evidence" value="ECO:0007669"/>
    <property type="project" value="TreeGrafter"/>
</dbReference>
<dbReference type="InterPro" id="IPR052384">
    <property type="entry name" value="TMTC_O-mannosyltransferase"/>
</dbReference>
<dbReference type="GO" id="GO:0035269">
    <property type="term" value="P:protein O-linked glycosylation via mannose"/>
    <property type="evidence" value="ECO:0007669"/>
    <property type="project" value="TreeGrafter"/>
</dbReference>
<protein>
    <submittedName>
        <fullName evidence="3">Uncharacterized protein</fullName>
    </submittedName>
</protein>
<dbReference type="AlphaFoldDB" id="A0A084IJG5"/>
<dbReference type="OrthoDB" id="9815894at2"/>
<keyword evidence="4" id="KW-1185">Reference proteome</keyword>
<reference evidence="3 4" key="1">
    <citation type="submission" date="2013-03" db="EMBL/GenBank/DDBJ databases">
        <title>Salinisphaera hydrothermalis C41B8 Genome Sequencing.</title>
        <authorList>
            <person name="Li C."/>
            <person name="Lai Q."/>
            <person name="Shao Z."/>
        </authorList>
    </citation>
    <scope>NUCLEOTIDE SEQUENCE [LARGE SCALE GENOMIC DNA]</scope>
    <source>
        <strain evidence="3 4">C41B8</strain>
    </source>
</reference>
<dbReference type="InterPro" id="IPR019734">
    <property type="entry name" value="TPR_rpt"/>
</dbReference>
<dbReference type="Pfam" id="PF13432">
    <property type="entry name" value="TPR_16"/>
    <property type="match status" value="1"/>
</dbReference>
<comment type="caution">
    <text evidence="3">The sequence shown here is derived from an EMBL/GenBank/DDBJ whole genome shotgun (WGS) entry which is preliminary data.</text>
</comment>
<feature type="repeat" description="TPR" evidence="1">
    <location>
        <begin position="152"/>
        <end position="185"/>
    </location>
</feature>
<name>A0A084IJG5_SALHC</name>
<feature type="repeat" description="TPR" evidence="1">
    <location>
        <begin position="186"/>
        <end position="219"/>
    </location>
</feature>
<proteinExistence type="predicted"/>
<evidence type="ECO:0000313" key="4">
    <source>
        <dbReference type="Proteomes" id="UP000028302"/>
    </source>
</evidence>
<dbReference type="Gene3D" id="1.25.40.10">
    <property type="entry name" value="Tetratricopeptide repeat domain"/>
    <property type="match status" value="2"/>
</dbReference>
<evidence type="ECO:0000256" key="1">
    <source>
        <dbReference type="PROSITE-ProRule" id="PRU00339"/>
    </source>
</evidence>
<dbReference type="Proteomes" id="UP000028302">
    <property type="component" value="Unassembled WGS sequence"/>
</dbReference>
<dbReference type="InterPro" id="IPR011990">
    <property type="entry name" value="TPR-like_helical_dom_sf"/>
</dbReference>
<keyword evidence="1" id="KW-0802">TPR repeat</keyword>
<gene>
    <name evidence="3" type="ORF">C41B8_12865</name>
</gene>
<dbReference type="EMBL" id="APNK01000021">
    <property type="protein sequence ID" value="KEZ76849.1"/>
    <property type="molecule type" value="Genomic_DNA"/>
</dbReference>
<dbReference type="PANTHER" id="PTHR44216:SF3">
    <property type="entry name" value="PROTEIN O-MANNOSYL-TRANSFERASE TMTC2"/>
    <property type="match status" value="1"/>
</dbReference>
<feature type="region of interest" description="Disordered" evidence="2">
    <location>
        <begin position="1"/>
        <end position="20"/>
    </location>
</feature>
<evidence type="ECO:0000256" key="2">
    <source>
        <dbReference type="SAM" id="MobiDB-lite"/>
    </source>
</evidence>
<dbReference type="SUPFAM" id="SSF48452">
    <property type="entry name" value="TPR-like"/>
    <property type="match status" value="1"/>
</dbReference>
<dbReference type="RefSeq" id="WP_051883489.1">
    <property type="nucleotide sequence ID" value="NZ_APNK01000021.1"/>
</dbReference>